<dbReference type="InterPro" id="IPR027383">
    <property type="entry name" value="Znf_put"/>
</dbReference>
<dbReference type="PANTHER" id="PTHR37461:SF1">
    <property type="entry name" value="ANTI-SIGMA-K FACTOR RSKA"/>
    <property type="match status" value="1"/>
</dbReference>
<evidence type="ECO:0000259" key="13">
    <source>
        <dbReference type="Pfam" id="PF10099"/>
    </source>
</evidence>
<comment type="similarity">
    <text evidence="7">Belongs to the zinc-associated anti-sigma factor (ZAS) superfamily. Anti-sigma-W factor family.</text>
</comment>
<protein>
    <recommendedName>
        <fullName evidence="8">Anti-sigma-W factor RsiW</fullName>
    </recommendedName>
    <alternativeName>
        <fullName evidence="10">Regulator of SigK</fullName>
    </alternativeName>
    <alternativeName>
        <fullName evidence="9">Sigma-K anti-sigma factor RskA</fullName>
    </alternativeName>
</protein>
<feature type="domain" description="Putative zinc-finger" evidence="14">
    <location>
        <begin position="16"/>
        <end position="40"/>
    </location>
</feature>
<evidence type="ECO:0000256" key="5">
    <source>
        <dbReference type="ARBA" id="ARBA00022989"/>
    </source>
</evidence>
<evidence type="ECO:0000256" key="2">
    <source>
        <dbReference type="ARBA" id="ARBA00004236"/>
    </source>
</evidence>
<keyword evidence="4 12" id="KW-0812">Transmembrane</keyword>
<keyword evidence="6 12" id="KW-0472">Membrane</keyword>
<dbReference type="Proteomes" id="UP000665561">
    <property type="component" value="Unassembled WGS sequence"/>
</dbReference>
<evidence type="ECO:0000256" key="7">
    <source>
        <dbReference type="ARBA" id="ARBA00024353"/>
    </source>
</evidence>
<evidence type="ECO:0000256" key="11">
    <source>
        <dbReference type="SAM" id="MobiDB-lite"/>
    </source>
</evidence>
<feature type="transmembrane region" description="Helical" evidence="12">
    <location>
        <begin position="110"/>
        <end position="128"/>
    </location>
</feature>
<dbReference type="PANTHER" id="PTHR37461">
    <property type="entry name" value="ANTI-SIGMA-K FACTOR RSKA"/>
    <property type="match status" value="1"/>
</dbReference>
<dbReference type="InterPro" id="IPR041916">
    <property type="entry name" value="Anti_sigma_zinc_sf"/>
</dbReference>
<evidence type="ECO:0000256" key="1">
    <source>
        <dbReference type="ARBA" id="ARBA00004167"/>
    </source>
</evidence>
<comment type="caution">
    <text evidence="15">The sequence shown here is derived from an EMBL/GenBank/DDBJ whole genome shotgun (WGS) entry which is preliminary data.</text>
</comment>
<feature type="compositionally biased region" description="Basic and acidic residues" evidence="11">
    <location>
        <begin position="80"/>
        <end position="91"/>
    </location>
</feature>
<dbReference type="EMBL" id="JAAAMV010000017">
    <property type="protein sequence ID" value="NBD25774.1"/>
    <property type="molecule type" value="Genomic_DNA"/>
</dbReference>
<name>A0ABW9XT10_9BACL</name>
<proteinExistence type="inferred from homology"/>
<evidence type="ECO:0000256" key="8">
    <source>
        <dbReference type="ARBA" id="ARBA00024438"/>
    </source>
</evidence>
<evidence type="ECO:0000256" key="6">
    <source>
        <dbReference type="ARBA" id="ARBA00023136"/>
    </source>
</evidence>
<dbReference type="InterPro" id="IPR051474">
    <property type="entry name" value="Anti-sigma-K/W_factor"/>
</dbReference>
<feature type="region of interest" description="Disordered" evidence="11">
    <location>
        <begin position="80"/>
        <end position="103"/>
    </location>
</feature>
<evidence type="ECO:0000256" key="12">
    <source>
        <dbReference type="SAM" id="Phobius"/>
    </source>
</evidence>
<evidence type="ECO:0000313" key="16">
    <source>
        <dbReference type="Proteomes" id="UP000665561"/>
    </source>
</evidence>
<comment type="subcellular location">
    <subcellularLocation>
        <location evidence="2">Cell membrane</location>
    </subcellularLocation>
    <subcellularLocation>
        <location evidence="1">Membrane</location>
        <topology evidence="1">Single-pass membrane protein</topology>
    </subcellularLocation>
</comment>
<evidence type="ECO:0000256" key="4">
    <source>
        <dbReference type="ARBA" id="ARBA00022692"/>
    </source>
</evidence>
<feature type="domain" description="Anti-sigma K factor RskA C-terminal" evidence="13">
    <location>
        <begin position="114"/>
        <end position="255"/>
    </location>
</feature>
<evidence type="ECO:0000313" key="15">
    <source>
        <dbReference type="EMBL" id="NBD25774.1"/>
    </source>
</evidence>
<sequence>MTERGRTPVCEDCLSYIAGLCSEEEKRVFERHLPSCESCRQELEDLHIVWEALPAAMDMMEPPADLKQQVMNAVRAADRDTADGGVSRDEFVPPVERPASRRPRGRKPMVAILAASASVILLLSLWNIQLRRERDAAPLPIEKALSVSASNIDQVVALKSQAPESAGSSGVACIIDNGRSRQFVVYLFGAAATQGDEAYQVWLVKDGKRASAGTFRVGRDSRGIGLLAMPIQGGKLDFDAIGITLEPDEHGSQPRGEKMYGSA</sequence>
<accession>A0ABW9XT10</accession>
<reference evidence="15 16" key="1">
    <citation type="submission" date="2020-01" db="EMBL/GenBank/DDBJ databases">
        <title>Paenibacillus soybeanensis sp. nov. isolated from the nodules of soybean (Glycine max(L.) Merr).</title>
        <authorList>
            <person name="Wang H."/>
        </authorList>
    </citation>
    <scope>NUCLEOTIDE SEQUENCE [LARGE SCALE GENOMIC DNA]</scope>
    <source>
        <strain evidence="15 16">T1</strain>
    </source>
</reference>
<keyword evidence="3" id="KW-1003">Cell membrane</keyword>
<evidence type="ECO:0000256" key="9">
    <source>
        <dbReference type="ARBA" id="ARBA00029829"/>
    </source>
</evidence>
<dbReference type="Gene3D" id="1.10.10.1320">
    <property type="entry name" value="Anti-sigma factor, zinc-finger domain"/>
    <property type="match status" value="1"/>
</dbReference>
<evidence type="ECO:0000256" key="10">
    <source>
        <dbReference type="ARBA" id="ARBA00030803"/>
    </source>
</evidence>
<evidence type="ECO:0000256" key="3">
    <source>
        <dbReference type="ARBA" id="ARBA00022475"/>
    </source>
</evidence>
<dbReference type="Pfam" id="PF13490">
    <property type="entry name" value="zf-HC2"/>
    <property type="match status" value="1"/>
</dbReference>
<keyword evidence="16" id="KW-1185">Reference proteome</keyword>
<dbReference type="InterPro" id="IPR018764">
    <property type="entry name" value="RskA_C"/>
</dbReference>
<evidence type="ECO:0000259" key="14">
    <source>
        <dbReference type="Pfam" id="PF13490"/>
    </source>
</evidence>
<gene>
    <name evidence="15" type="ORF">GT019_18030</name>
</gene>
<keyword evidence="5 12" id="KW-1133">Transmembrane helix</keyword>
<organism evidence="15 16">
    <name type="scientific">Paenibacillus glycinis</name>
    <dbReference type="NCBI Taxonomy" id="2697035"/>
    <lineage>
        <taxon>Bacteria</taxon>
        <taxon>Bacillati</taxon>
        <taxon>Bacillota</taxon>
        <taxon>Bacilli</taxon>
        <taxon>Bacillales</taxon>
        <taxon>Paenibacillaceae</taxon>
        <taxon>Paenibacillus</taxon>
    </lineage>
</organism>
<dbReference type="Pfam" id="PF10099">
    <property type="entry name" value="RskA_C"/>
    <property type="match status" value="1"/>
</dbReference>